<feature type="region of interest" description="Disordered" evidence="1">
    <location>
        <begin position="135"/>
        <end position="175"/>
    </location>
</feature>
<reference evidence="2 3" key="1">
    <citation type="journal article" date="2019" name="Nat. Ecol. Evol.">
        <title>Megaphylogeny resolves global patterns of mushroom evolution.</title>
        <authorList>
            <person name="Varga T."/>
            <person name="Krizsan K."/>
            <person name="Foldi C."/>
            <person name="Dima B."/>
            <person name="Sanchez-Garcia M."/>
            <person name="Sanchez-Ramirez S."/>
            <person name="Szollosi G.J."/>
            <person name="Szarkandi J.G."/>
            <person name="Papp V."/>
            <person name="Albert L."/>
            <person name="Andreopoulos W."/>
            <person name="Angelini C."/>
            <person name="Antonin V."/>
            <person name="Barry K.W."/>
            <person name="Bougher N.L."/>
            <person name="Buchanan P."/>
            <person name="Buyck B."/>
            <person name="Bense V."/>
            <person name="Catcheside P."/>
            <person name="Chovatia M."/>
            <person name="Cooper J."/>
            <person name="Damon W."/>
            <person name="Desjardin D."/>
            <person name="Finy P."/>
            <person name="Geml J."/>
            <person name="Haridas S."/>
            <person name="Hughes K."/>
            <person name="Justo A."/>
            <person name="Karasinski D."/>
            <person name="Kautmanova I."/>
            <person name="Kiss B."/>
            <person name="Kocsube S."/>
            <person name="Kotiranta H."/>
            <person name="LaButti K.M."/>
            <person name="Lechner B.E."/>
            <person name="Liimatainen K."/>
            <person name="Lipzen A."/>
            <person name="Lukacs Z."/>
            <person name="Mihaltcheva S."/>
            <person name="Morgado L.N."/>
            <person name="Niskanen T."/>
            <person name="Noordeloos M.E."/>
            <person name="Ohm R.A."/>
            <person name="Ortiz-Santana B."/>
            <person name="Ovrebo C."/>
            <person name="Racz N."/>
            <person name="Riley R."/>
            <person name="Savchenko A."/>
            <person name="Shiryaev A."/>
            <person name="Soop K."/>
            <person name="Spirin V."/>
            <person name="Szebenyi C."/>
            <person name="Tomsovsky M."/>
            <person name="Tulloss R.E."/>
            <person name="Uehling J."/>
            <person name="Grigoriev I.V."/>
            <person name="Vagvolgyi C."/>
            <person name="Papp T."/>
            <person name="Martin F.M."/>
            <person name="Miettinen O."/>
            <person name="Hibbett D.S."/>
            <person name="Nagy L.G."/>
        </authorList>
    </citation>
    <scope>NUCLEOTIDE SEQUENCE [LARGE SCALE GENOMIC DNA]</scope>
    <source>
        <strain evidence="2 3">FP101781</strain>
    </source>
</reference>
<proteinExistence type="predicted"/>
<gene>
    <name evidence="2" type="ORF">FA13DRAFT_1799530</name>
</gene>
<name>A0A4Y7SIX0_COPMI</name>
<dbReference type="EMBL" id="QPFP01000103">
    <property type="protein sequence ID" value="TEB21775.1"/>
    <property type="molecule type" value="Genomic_DNA"/>
</dbReference>
<evidence type="ECO:0000313" key="3">
    <source>
        <dbReference type="Proteomes" id="UP000298030"/>
    </source>
</evidence>
<dbReference type="Proteomes" id="UP000298030">
    <property type="component" value="Unassembled WGS sequence"/>
</dbReference>
<comment type="caution">
    <text evidence="2">The sequence shown here is derived from an EMBL/GenBank/DDBJ whole genome shotgun (WGS) entry which is preliminary data.</text>
</comment>
<dbReference type="AlphaFoldDB" id="A0A4Y7SIX0"/>
<evidence type="ECO:0000256" key="1">
    <source>
        <dbReference type="SAM" id="MobiDB-lite"/>
    </source>
</evidence>
<keyword evidence="3" id="KW-1185">Reference proteome</keyword>
<accession>A0A4Y7SIX0</accession>
<organism evidence="2 3">
    <name type="scientific">Coprinellus micaceus</name>
    <name type="common">Glistening ink-cap mushroom</name>
    <name type="synonym">Coprinus micaceus</name>
    <dbReference type="NCBI Taxonomy" id="71717"/>
    <lineage>
        <taxon>Eukaryota</taxon>
        <taxon>Fungi</taxon>
        <taxon>Dikarya</taxon>
        <taxon>Basidiomycota</taxon>
        <taxon>Agaricomycotina</taxon>
        <taxon>Agaricomycetes</taxon>
        <taxon>Agaricomycetidae</taxon>
        <taxon>Agaricales</taxon>
        <taxon>Agaricineae</taxon>
        <taxon>Psathyrellaceae</taxon>
        <taxon>Coprinellus</taxon>
    </lineage>
</organism>
<protein>
    <submittedName>
        <fullName evidence="2">Uncharacterized protein</fullName>
    </submittedName>
</protein>
<sequence>MNLRKLKKSMYKDPFELPAKERDSKGALLRTPKQRKAVAITIRTSPYNLRSRVKCTNSISPSPSTNIEPLCGNLSMEDFVAKRAKKYAVAIKGYSSPTPSVETNTCRPLLFSPTFLESSLSSKNPLRTTHLILTPTPGPSTHQNHLRLTPQPKAPASNSNTKGKGREVATRIGNSPNPNLKHILFQIEQVDIKLEVLNANVATHSQERRRLLALLDSIM</sequence>
<evidence type="ECO:0000313" key="2">
    <source>
        <dbReference type="EMBL" id="TEB21775.1"/>
    </source>
</evidence>